<organism evidence="1 2">
    <name type="scientific">candidate division WOR-1 bacterium RIFOXYB2_FULL_37_13</name>
    <dbReference type="NCBI Taxonomy" id="1802579"/>
    <lineage>
        <taxon>Bacteria</taxon>
        <taxon>Bacillati</taxon>
        <taxon>Saganbacteria</taxon>
    </lineage>
</organism>
<name>A0A1F4SWE6_UNCSA</name>
<comment type="caution">
    <text evidence="1">The sequence shown here is derived from an EMBL/GenBank/DDBJ whole genome shotgun (WGS) entry which is preliminary data.</text>
</comment>
<dbReference type="EMBL" id="MEUB01000007">
    <property type="protein sequence ID" value="OGC24751.1"/>
    <property type="molecule type" value="Genomic_DNA"/>
</dbReference>
<dbReference type="Proteomes" id="UP000178417">
    <property type="component" value="Unassembled WGS sequence"/>
</dbReference>
<dbReference type="InterPro" id="IPR043731">
    <property type="entry name" value="DUF5674"/>
</dbReference>
<evidence type="ECO:0000313" key="2">
    <source>
        <dbReference type="Proteomes" id="UP000178417"/>
    </source>
</evidence>
<reference evidence="1 2" key="1">
    <citation type="journal article" date="2016" name="Nat. Commun.">
        <title>Thousands of microbial genomes shed light on interconnected biogeochemical processes in an aquifer system.</title>
        <authorList>
            <person name="Anantharaman K."/>
            <person name="Brown C.T."/>
            <person name="Hug L.A."/>
            <person name="Sharon I."/>
            <person name="Castelle C.J."/>
            <person name="Probst A.J."/>
            <person name="Thomas B.C."/>
            <person name="Singh A."/>
            <person name="Wilkins M.J."/>
            <person name="Karaoz U."/>
            <person name="Brodie E.L."/>
            <person name="Williams K.H."/>
            <person name="Hubbard S.S."/>
            <person name="Banfield J.F."/>
        </authorList>
    </citation>
    <scope>NUCLEOTIDE SEQUENCE [LARGE SCALE GENOMIC DNA]</scope>
</reference>
<proteinExistence type="predicted"/>
<gene>
    <name evidence="1" type="ORF">A2310_04635</name>
</gene>
<dbReference type="Pfam" id="PF18924">
    <property type="entry name" value="DUF5674"/>
    <property type="match status" value="1"/>
</dbReference>
<evidence type="ECO:0000313" key="1">
    <source>
        <dbReference type="EMBL" id="OGC24751.1"/>
    </source>
</evidence>
<dbReference type="STRING" id="1802579.A2310_04635"/>
<dbReference type="AlphaFoldDB" id="A0A1F4SWE6"/>
<protein>
    <submittedName>
        <fullName evidence="1">Uncharacterized protein</fullName>
    </submittedName>
</protein>
<accession>A0A1F4SWE6</accession>
<sequence>MQIIKNKTTINELKKMSAKMFGNMVKAVVDIEKNIMAVDAGLHADEEALLIENGSNNANLWGINIYPELYGTSDYIEFDSMINIRPLQENKTRNVENAAVREKILKTINQLIKNE</sequence>